<proteinExistence type="predicted"/>
<evidence type="ECO:0000313" key="2">
    <source>
        <dbReference type="Proteomes" id="UP001305414"/>
    </source>
</evidence>
<sequence>MSMGLLEPAEIPDESILAFPSFNLRLHAREIRRELEIFAIGKPDVVVCRALKQLNTFSL</sequence>
<dbReference type="AlphaFoldDB" id="A0AAN7Z940"/>
<dbReference type="Proteomes" id="UP001305414">
    <property type="component" value="Unassembled WGS sequence"/>
</dbReference>
<gene>
    <name evidence="1" type="ORF">RRF57_009651</name>
</gene>
<keyword evidence="2" id="KW-1185">Reference proteome</keyword>
<comment type="caution">
    <text evidence="1">The sequence shown here is derived from an EMBL/GenBank/DDBJ whole genome shotgun (WGS) entry which is preliminary data.</text>
</comment>
<organism evidence="1 2">
    <name type="scientific">Xylaria bambusicola</name>
    <dbReference type="NCBI Taxonomy" id="326684"/>
    <lineage>
        <taxon>Eukaryota</taxon>
        <taxon>Fungi</taxon>
        <taxon>Dikarya</taxon>
        <taxon>Ascomycota</taxon>
        <taxon>Pezizomycotina</taxon>
        <taxon>Sordariomycetes</taxon>
        <taxon>Xylariomycetidae</taxon>
        <taxon>Xylariales</taxon>
        <taxon>Xylariaceae</taxon>
        <taxon>Xylaria</taxon>
    </lineage>
</organism>
<evidence type="ECO:0000313" key="1">
    <source>
        <dbReference type="EMBL" id="KAK5633937.1"/>
    </source>
</evidence>
<dbReference type="EMBL" id="JAWHQM010000037">
    <property type="protein sequence ID" value="KAK5633937.1"/>
    <property type="molecule type" value="Genomic_DNA"/>
</dbReference>
<name>A0AAN7Z940_9PEZI</name>
<protein>
    <submittedName>
        <fullName evidence="1">Uncharacterized protein</fullName>
    </submittedName>
</protein>
<reference evidence="1 2" key="1">
    <citation type="submission" date="2023-10" db="EMBL/GenBank/DDBJ databases">
        <title>Draft genome sequence of Xylaria bambusicola isolate GMP-LS, the root and basal stem rot pathogen of sugarcane in Indonesia.</title>
        <authorList>
            <person name="Selvaraj P."/>
            <person name="Muralishankar V."/>
            <person name="Muruganantham S."/>
            <person name="Sp S."/>
            <person name="Haryani S."/>
            <person name="Lau K.J.X."/>
            <person name="Naqvi N.I."/>
        </authorList>
    </citation>
    <scope>NUCLEOTIDE SEQUENCE [LARGE SCALE GENOMIC DNA]</scope>
    <source>
        <strain evidence="1">GMP-LS</strain>
    </source>
</reference>
<accession>A0AAN7Z940</accession>